<dbReference type="HOGENOM" id="CLU_1066081_0_0_1"/>
<keyword evidence="2" id="KW-1185">Reference proteome</keyword>
<dbReference type="EMBL" id="DF830087">
    <property type="protein sequence ID" value="GAK67660.1"/>
    <property type="molecule type" value="Genomic_DNA"/>
</dbReference>
<dbReference type="Gene3D" id="1.20.1290.10">
    <property type="entry name" value="AhpD-like"/>
    <property type="match status" value="1"/>
</dbReference>
<dbReference type="InterPro" id="IPR029032">
    <property type="entry name" value="AhpD-like"/>
</dbReference>
<dbReference type="AlphaFoldDB" id="A0A081CLW4"/>
<dbReference type="Pfam" id="PF02627">
    <property type="entry name" value="CMD"/>
    <property type="match status" value="1"/>
</dbReference>
<dbReference type="GeneID" id="26306753"/>
<organism evidence="1 2">
    <name type="scientific">Pseudozyma antarctica</name>
    <name type="common">Yeast</name>
    <name type="synonym">Candida antarctica</name>
    <dbReference type="NCBI Taxonomy" id="84753"/>
    <lineage>
        <taxon>Eukaryota</taxon>
        <taxon>Fungi</taxon>
        <taxon>Dikarya</taxon>
        <taxon>Basidiomycota</taxon>
        <taxon>Ustilaginomycotina</taxon>
        <taxon>Ustilaginomycetes</taxon>
        <taxon>Ustilaginales</taxon>
        <taxon>Ustilaginaceae</taxon>
        <taxon>Moesziomyces</taxon>
    </lineage>
</organism>
<protein>
    <submittedName>
        <fullName evidence="1">Carboxymuconolactone decarboxylase protein</fullName>
    </submittedName>
</protein>
<sequence>MSSSSYPAVAVPAGVTRAEILAFREALSAPVRERSWLLVLTSALASSHHGPETITTLYELALSESTADKAAAQSIQRRIQETLVKGSVIFGIPPALDTVFELLAHIRSTNPSYLLTKDDFTRSHLLDQPISALRGKAEEALKRVYRHNLDDILDVKMNDNMQDIKFLTLDVNYGLNLAQQGVIDWRDTELVVLAALVTQNCRAEVLWHMRGAMRAGWSEQDVQSVRQVAIDIAKRLGMRTDKVPALAAVSEDSND</sequence>
<dbReference type="InterPro" id="IPR052999">
    <property type="entry name" value="PTS1_Protein"/>
</dbReference>
<evidence type="ECO:0000313" key="2">
    <source>
        <dbReference type="Proteomes" id="UP000053758"/>
    </source>
</evidence>
<dbReference type="RefSeq" id="XP_014654069.1">
    <property type="nucleotide sequence ID" value="XM_014798583.1"/>
</dbReference>
<dbReference type="OrthoDB" id="5537330at2759"/>
<dbReference type="SUPFAM" id="SSF69118">
    <property type="entry name" value="AhpD-like"/>
    <property type="match status" value="1"/>
</dbReference>
<dbReference type="InterPro" id="IPR003779">
    <property type="entry name" value="CMD-like"/>
</dbReference>
<dbReference type="Proteomes" id="UP000053758">
    <property type="component" value="Unassembled WGS sequence"/>
</dbReference>
<dbReference type="GO" id="GO:0051920">
    <property type="term" value="F:peroxiredoxin activity"/>
    <property type="evidence" value="ECO:0007669"/>
    <property type="project" value="InterPro"/>
</dbReference>
<accession>A0A081CLW4</accession>
<proteinExistence type="predicted"/>
<gene>
    <name evidence="1" type="ORF">PAN0_020d5889</name>
</gene>
<dbReference type="PANTHER" id="PTHR28180">
    <property type="entry name" value="CONSERVED MITOCHONDRIAL PROTEIN-RELATED"/>
    <property type="match status" value="1"/>
</dbReference>
<name>A0A081CLW4_PSEA2</name>
<dbReference type="PANTHER" id="PTHR28180:SF5">
    <property type="entry name" value="DNA POLYMERASE ALPHA SUBUNIT B"/>
    <property type="match status" value="1"/>
</dbReference>
<evidence type="ECO:0000313" key="1">
    <source>
        <dbReference type="EMBL" id="GAK67660.1"/>
    </source>
</evidence>
<reference evidence="2" key="1">
    <citation type="journal article" date="2014" name="Genome Announc.">
        <title>Draft Genome Sequence of the Yeast Pseudozyma antarctica Type Strain JCM10317, a Producer of the Glycolipid Biosurfactants, Mannosylerythritol Lipids.</title>
        <authorList>
            <person name="Saika A."/>
            <person name="Koike H."/>
            <person name="Hori T."/>
            <person name="Fukuoka T."/>
            <person name="Sato S."/>
            <person name="Habe H."/>
            <person name="Kitamoto D."/>
            <person name="Morita T."/>
        </authorList>
    </citation>
    <scope>NUCLEOTIDE SEQUENCE [LARGE SCALE GENOMIC DNA]</scope>
    <source>
        <strain evidence="2">JCM 10317</strain>
    </source>
</reference>